<dbReference type="GO" id="GO:0006629">
    <property type="term" value="P:lipid metabolic process"/>
    <property type="evidence" value="ECO:0007669"/>
    <property type="project" value="InterPro"/>
</dbReference>
<keyword evidence="1" id="KW-0812">Transmembrane</keyword>
<sequence length="293" mass="34159">MPLQRFLTVCPQIVITPLFWFVQGTFYTAIFVVGHDAGHGSFSSSELVNTICGTICHTFVMCPYYMWKLSHRHHHKNTGNIDKDEVFYPVRKSQDPNVKVLLPGFGLGIGWFVYLLQGYRPKGVEHFNLWFPMFKHHMFQCALSLISLVTWCVVLNAVRQSFGLGFVLYYHAVPVFIFGSYIVIITFLHHSEEGVPWYGNDVWDNVRGQLSSIDRSYGWCHSILHNISTHQIHHLFPKVPHYHLEEATTHFRKEFPSLVRVNNEAVMTSFWRMFKKYSSQNIVDDKAAVYFYK</sequence>
<name>A0AAV4CVD8_9GAST</name>
<evidence type="ECO:0000313" key="3">
    <source>
        <dbReference type="EMBL" id="GFO35830.1"/>
    </source>
</evidence>
<keyword evidence="1" id="KW-0472">Membrane</keyword>
<feature type="domain" description="Fatty acid desaturase" evidence="2">
    <location>
        <begin position="18"/>
        <end position="257"/>
    </location>
</feature>
<feature type="transmembrane region" description="Helical" evidence="1">
    <location>
        <begin position="167"/>
        <end position="188"/>
    </location>
</feature>
<reference evidence="3 4" key="1">
    <citation type="journal article" date="2021" name="Elife">
        <title>Chloroplast acquisition without the gene transfer in kleptoplastic sea slugs, Plakobranchus ocellatus.</title>
        <authorList>
            <person name="Maeda T."/>
            <person name="Takahashi S."/>
            <person name="Yoshida T."/>
            <person name="Shimamura S."/>
            <person name="Takaki Y."/>
            <person name="Nagai Y."/>
            <person name="Toyoda A."/>
            <person name="Suzuki Y."/>
            <person name="Arimoto A."/>
            <person name="Ishii H."/>
            <person name="Satoh N."/>
            <person name="Nishiyama T."/>
            <person name="Hasebe M."/>
            <person name="Maruyama T."/>
            <person name="Minagawa J."/>
            <person name="Obokata J."/>
            <person name="Shigenobu S."/>
        </authorList>
    </citation>
    <scope>NUCLEOTIDE SEQUENCE [LARGE SCALE GENOMIC DNA]</scope>
</reference>
<dbReference type="GO" id="GO:0016491">
    <property type="term" value="F:oxidoreductase activity"/>
    <property type="evidence" value="ECO:0007669"/>
    <property type="project" value="InterPro"/>
</dbReference>
<protein>
    <submittedName>
        <fullName evidence="3">Omega-3 fatty acid desaturase, endoplasmic reticulum</fullName>
    </submittedName>
</protein>
<dbReference type="EMBL" id="BLXT01007005">
    <property type="protein sequence ID" value="GFO35830.1"/>
    <property type="molecule type" value="Genomic_DNA"/>
</dbReference>
<feature type="transmembrane region" description="Helical" evidence="1">
    <location>
        <begin position="137"/>
        <end position="155"/>
    </location>
</feature>
<accession>A0AAV4CVD8</accession>
<keyword evidence="4" id="KW-1185">Reference proteome</keyword>
<evidence type="ECO:0000256" key="1">
    <source>
        <dbReference type="SAM" id="Phobius"/>
    </source>
</evidence>
<keyword evidence="1" id="KW-1133">Transmembrane helix</keyword>
<dbReference type="Proteomes" id="UP000735302">
    <property type="component" value="Unassembled WGS sequence"/>
</dbReference>
<evidence type="ECO:0000313" key="4">
    <source>
        <dbReference type="Proteomes" id="UP000735302"/>
    </source>
</evidence>
<gene>
    <name evidence="3" type="ORF">PoB_006233500</name>
</gene>
<proteinExistence type="predicted"/>
<dbReference type="InterPro" id="IPR012171">
    <property type="entry name" value="Fatty_acid_desaturase"/>
</dbReference>
<dbReference type="AlphaFoldDB" id="A0AAV4CVD8"/>
<feature type="transmembrane region" description="Helical" evidence="1">
    <location>
        <begin position="12"/>
        <end position="35"/>
    </location>
</feature>
<evidence type="ECO:0000259" key="2">
    <source>
        <dbReference type="Pfam" id="PF00487"/>
    </source>
</evidence>
<organism evidence="3 4">
    <name type="scientific">Plakobranchus ocellatus</name>
    <dbReference type="NCBI Taxonomy" id="259542"/>
    <lineage>
        <taxon>Eukaryota</taxon>
        <taxon>Metazoa</taxon>
        <taxon>Spiralia</taxon>
        <taxon>Lophotrochozoa</taxon>
        <taxon>Mollusca</taxon>
        <taxon>Gastropoda</taxon>
        <taxon>Heterobranchia</taxon>
        <taxon>Euthyneura</taxon>
        <taxon>Panpulmonata</taxon>
        <taxon>Sacoglossa</taxon>
        <taxon>Placobranchoidea</taxon>
        <taxon>Plakobranchidae</taxon>
        <taxon>Plakobranchus</taxon>
    </lineage>
</organism>
<feature type="transmembrane region" description="Helical" evidence="1">
    <location>
        <begin position="100"/>
        <end position="117"/>
    </location>
</feature>
<dbReference type="Pfam" id="PF00487">
    <property type="entry name" value="FA_desaturase"/>
    <property type="match status" value="1"/>
</dbReference>
<feature type="transmembrane region" description="Helical" evidence="1">
    <location>
        <begin position="47"/>
        <end position="67"/>
    </location>
</feature>
<dbReference type="InterPro" id="IPR005804">
    <property type="entry name" value="FA_desaturase_dom"/>
</dbReference>
<comment type="caution">
    <text evidence="3">The sequence shown here is derived from an EMBL/GenBank/DDBJ whole genome shotgun (WGS) entry which is preliminary data.</text>
</comment>
<dbReference type="PANTHER" id="PTHR32100">
    <property type="entry name" value="OMEGA-6 FATTY ACID DESATURASE, CHLOROPLASTIC"/>
    <property type="match status" value="1"/>
</dbReference>